<organism evidence="1 2">
    <name type="scientific">Actinoplanes couchii</name>
    <dbReference type="NCBI Taxonomy" id="403638"/>
    <lineage>
        <taxon>Bacteria</taxon>
        <taxon>Bacillati</taxon>
        <taxon>Actinomycetota</taxon>
        <taxon>Actinomycetes</taxon>
        <taxon>Micromonosporales</taxon>
        <taxon>Micromonosporaceae</taxon>
        <taxon>Actinoplanes</taxon>
    </lineage>
</organism>
<dbReference type="EMBL" id="BOMG01000097">
    <property type="protein sequence ID" value="GID59589.1"/>
    <property type="molecule type" value="Genomic_DNA"/>
</dbReference>
<gene>
    <name evidence="1" type="primary">yhaZ</name>
    <name evidence="1" type="ORF">Aco03nite_079930</name>
</gene>
<evidence type="ECO:0000313" key="2">
    <source>
        <dbReference type="Proteomes" id="UP000612282"/>
    </source>
</evidence>
<dbReference type="Gene3D" id="1.25.40.290">
    <property type="entry name" value="ARM repeat domains"/>
    <property type="match status" value="1"/>
</dbReference>
<reference evidence="1 2" key="1">
    <citation type="submission" date="2021-01" db="EMBL/GenBank/DDBJ databases">
        <title>Whole genome shotgun sequence of Actinoplanes couchii NBRC 106145.</title>
        <authorList>
            <person name="Komaki H."/>
            <person name="Tamura T."/>
        </authorList>
    </citation>
    <scope>NUCLEOTIDE SEQUENCE [LARGE SCALE GENOMIC DNA]</scope>
    <source>
        <strain evidence="1 2">NBRC 106145</strain>
    </source>
</reference>
<proteinExistence type="predicted"/>
<comment type="caution">
    <text evidence="1">The sequence shown here is derived from an EMBL/GenBank/DDBJ whole genome shotgun (WGS) entry which is preliminary data.</text>
</comment>
<sequence>MPFADELIGVRAADGLVDAIAGVVPGEPLGTLRAARDRLDGLALRERADLLRDALLADVPGNYPELARVVRAATPAFSGWMVWPVTSAVASKAVTDGGTEAFDDALAIMAELTGLLTAEFAVRTLLRHDLDRALTTMLGWAGSDDADVRRLASEGSRPYLPWSVRVAGILGRPGATVPILDALYRDPSDYVRRSVANHLNDLSRDHPDLVVDTAARWLSAPAATTLPLVRHGLRTLIKRGHPGALALLGFGADHETLRVGDLTLDRDVVALGEAVEFRTTITNDGAVPARLAIDYVVHHRKANGTRTAKIFKLTTATINPGDTLAVRRKHQFRPITARRYYSGSHGIALLVNGVATPTAEFDLTVDE</sequence>
<dbReference type="SUPFAM" id="SSF48371">
    <property type="entry name" value="ARM repeat"/>
    <property type="match status" value="1"/>
</dbReference>
<name>A0ABQ3XM49_9ACTN</name>
<dbReference type="InterPro" id="IPR016024">
    <property type="entry name" value="ARM-type_fold"/>
</dbReference>
<accession>A0ABQ3XM49</accession>
<dbReference type="RefSeq" id="WP_203805795.1">
    <property type="nucleotide sequence ID" value="NZ_BAAAQE010000112.1"/>
</dbReference>
<protein>
    <recommendedName>
        <fullName evidence="3">DNA alkylation repair protein</fullName>
    </recommendedName>
</protein>
<evidence type="ECO:0008006" key="3">
    <source>
        <dbReference type="Google" id="ProtNLM"/>
    </source>
</evidence>
<keyword evidence="2" id="KW-1185">Reference proteome</keyword>
<dbReference type="Proteomes" id="UP000612282">
    <property type="component" value="Unassembled WGS sequence"/>
</dbReference>
<evidence type="ECO:0000313" key="1">
    <source>
        <dbReference type="EMBL" id="GID59589.1"/>
    </source>
</evidence>